<gene>
    <name evidence="3" type="ORF">ORV05_25510</name>
</gene>
<dbReference type="Pfam" id="PF19809">
    <property type="entry name" value="DUF6292"/>
    <property type="match status" value="1"/>
</dbReference>
<dbReference type="RefSeq" id="WP_268754536.1">
    <property type="nucleotide sequence ID" value="NZ_CP113836.1"/>
</dbReference>
<sequence>MSVIVDIYGWDAAESALRAYVGAIAEAVGVAAESTCCTVSRSATAYIALDEHLPGFPDRDLALIWDDSHGWAAAIETHCGEDLIVVAYLGEDLVPPPRKVVAFRDGLVADRQPGQLEPPEFEPPEDLAERLGRRVHVPAQRVP</sequence>
<reference evidence="3" key="1">
    <citation type="submission" date="2022-11" db="EMBL/GenBank/DDBJ databases">
        <authorList>
            <person name="Mo P."/>
        </authorList>
    </citation>
    <scope>NUCLEOTIDE SEQUENCE</scope>
    <source>
        <strain evidence="3">HUAS 11-8</strain>
    </source>
</reference>
<evidence type="ECO:0000313" key="4">
    <source>
        <dbReference type="Proteomes" id="UP001163203"/>
    </source>
</evidence>
<feature type="region of interest" description="Disordered" evidence="1">
    <location>
        <begin position="111"/>
        <end position="143"/>
    </location>
</feature>
<feature type="domain" description="DUF6292" evidence="2">
    <location>
        <begin position="20"/>
        <end position="103"/>
    </location>
</feature>
<evidence type="ECO:0000313" key="3">
    <source>
        <dbReference type="EMBL" id="WAL64309.1"/>
    </source>
</evidence>
<proteinExistence type="predicted"/>
<accession>A0ABY7AWD1</accession>
<evidence type="ECO:0000256" key="1">
    <source>
        <dbReference type="SAM" id="MobiDB-lite"/>
    </source>
</evidence>
<dbReference type="InterPro" id="IPR046259">
    <property type="entry name" value="DUF6292"/>
</dbReference>
<evidence type="ECO:0000259" key="2">
    <source>
        <dbReference type="Pfam" id="PF19809"/>
    </source>
</evidence>
<dbReference type="Proteomes" id="UP001163203">
    <property type="component" value="Chromosome"/>
</dbReference>
<organism evidence="3 4">
    <name type="scientific">Amycolatopsis cynarae</name>
    <dbReference type="NCBI Taxonomy" id="2995223"/>
    <lineage>
        <taxon>Bacteria</taxon>
        <taxon>Bacillati</taxon>
        <taxon>Actinomycetota</taxon>
        <taxon>Actinomycetes</taxon>
        <taxon>Pseudonocardiales</taxon>
        <taxon>Pseudonocardiaceae</taxon>
        <taxon>Amycolatopsis</taxon>
    </lineage>
</organism>
<name>A0ABY7AWD1_9PSEU</name>
<keyword evidence="4" id="KW-1185">Reference proteome</keyword>
<dbReference type="EMBL" id="CP113836">
    <property type="protein sequence ID" value="WAL64309.1"/>
    <property type="molecule type" value="Genomic_DNA"/>
</dbReference>
<protein>
    <submittedName>
        <fullName evidence="3">DUF6292 family protein</fullName>
    </submittedName>
</protein>